<keyword evidence="1" id="KW-0175">Coiled coil</keyword>
<name>A0A410WXS7_9BACL</name>
<dbReference type="GeneID" id="95376436"/>
<dbReference type="EMBL" id="JAMDMJ010000029">
    <property type="protein sequence ID" value="MCY9598155.1"/>
    <property type="molecule type" value="Genomic_DNA"/>
</dbReference>
<sequence length="660" mass="76263">MSRSRLNENEGLLPEQVNPDLWPTIDEASLTEHSRKIYQNRKTAVLMYFKREKSLHEIKQVTTIDQQNLRRLIKRCMSSDEMGGIWGFRALIPQKKVKAYQFNVLSKVSNKSRKTGEFNLLLETYPDLRDLIEDLYLGRNRRSLEPAMTPKSIHKRFIEECRRKEIPQSSYPFNTMWMGFRALRRYLNRLGQLHFARTAAFRYGQDAETKALHTGEGEQNYPSTLIPYQRVQFDAHRIDGIYCVEINTPEGDTVPIILERFWILSLIDVATRCILGYSLSLAREISASDVMHCVRNAVLPHKKLKLTIDGLTYHSVGGFPSAVFPETNSWAVWDVICYDNAKAHLANLVKDRLKSLIGCVTNLGPVALPMRRSLIERFFKTLEESGFHRLPNTTGSHPDDPRRNDPEKKAIQWKITYDHLKELVDVLISNYNGTPHGGIHHQRPLELLAKRMGNGLLPRRLEETKRSEMLFLQTVIKRKVRGSLSTGRRPYIQYEGVEYRSEKLNHAAYLINQELTLHVNVDDIRIVKAFLEDGSEFDYLTAAGKWCLSPHSLTTRKAINSLVTQGLLHYTSWDDPIFVYTDFLLKNANKGKRGAVNKFTHLKEVKREAVEQPAGRKQALDSVKQQHEALDKARELKQQLQQEQEIESYEKMLSMFKTKS</sequence>
<dbReference type="Gene3D" id="3.30.420.10">
    <property type="entry name" value="Ribonuclease H-like superfamily/Ribonuclease H"/>
    <property type="match status" value="1"/>
</dbReference>
<dbReference type="OrthoDB" id="8736397at2"/>
<keyword evidence="5" id="KW-1185">Reference proteome</keyword>
<dbReference type="RefSeq" id="WP_042226083.1">
    <property type="nucleotide sequence ID" value="NZ_CP026520.1"/>
</dbReference>
<proteinExistence type="predicted"/>
<evidence type="ECO:0000313" key="2">
    <source>
        <dbReference type="EMBL" id="MCY9598155.1"/>
    </source>
</evidence>
<dbReference type="Proteomes" id="UP001527202">
    <property type="component" value="Unassembled WGS sequence"/>
</dbReference>
<evidence type="ECO:0000313" key="4">
    <source>
        <dbReference type="Proteomes" id="UP000288943"/>
    </source>
</evidence>
<dbReference type="GO" id="GO:0003676">
    <property type="term" value="F:nucleic acid binding"/>
    <property type="evidence" value="ECO:0007669"/>
    <property type="project" value="InterPro"/>
</dbReference>
<evidence type="ECO:0000313" key="5">
    <source>
        <dbReference type="Proteomes" id="UP001527202"/>
    </source>
</evidence>
<evidence type="ECO:0000313" key="3">
    <source>
        <dbReference type="EMBL" id="QAV19218.1"/>
    </source>
</evidence>
<dbReference type="SUPFAM" id="SSF53098">
    <property type="entry name" value="Ribonuclease H-like"/>
    <property type="match status" value="1"/>
</dbReference>
<dbReference type="AlphaFoldDB" id="A0A410WXS7"/>
<dbReference type="Proteomes" id="UP000288943">
    <property type="component" value="Chromosome"/>
</dbReference>
<dbReference type="KEGG" id="pchi:PC41400_16625"/>
<dbReference type="InterPro" id="IPR012337">
    <property type="entry name" value="RNaseH-like_sf"/>
</dbReference>
<accession>A0A410WXS7</accession>
<evidence type="ECO:0008006" key="6">
    <source>
        <dbReference type="Google" id="ProtNLM"/>
    </source>
</evidence>
<evidence type="ECO:0000256" key="1">
    <source>
        <dbReference type="SAM" id="Coils"/>
    </source>
</evidence>
<gene>
    <name evidence="2" type="ORF">M5X16_20620</name>
    <name evidence="3" type="ORF">PC41400_16625</name>
</gene>
<reference evidence="3 4" key="1">
    <citation type="submission" date="2018-01" db="EMBL/GenBank/DDBJ databases">
        <title>The whole genome sequencing and assembly of Paenibacillus chitinolyticus KCCM 41400 strain.</title>
        <authorList>
            <person name="Kim J.-Y."/>
            <person name="Park M.-K."/>
            <person name="Lee Y.-J."/>
            <person name="Yi H."/>
            <person name="Bahn Y.-S."/>
            <person name="Kim J.F."/>
            <person name="Lee D.-W."/>
        </authorList>
    </citation>
    <scope>NUCLEOTIDE SEQUENCE [LARGE SCALE GENOMIC DNA]</scope>
    <source>
        <strain evidence="3 4">KCCM 41400</strain>
    </source>
</reference>
<protein>
    <recommendedName>
        <fullName evidence="6">Integrase catalytic domain-containing protein</fullName>
    </recommendedName>
</protein>
<organism evidence="3 4">
    <name type="scientific">Paenibacillus chitinolyticus</name>
    <dbReference type="NCBI Taxonomy" id="79263"/>
    <lineage>
        <taxon>Bacteria</taxon>
        <taxon>Bacillati</taxon>
        <taxon>Bacillota</taxon>
        <taxon>Bacilli</taxon>
        <taxon>Bacillales</taxon>
        <taxon>Paenibacillaceae</taxon>
        <taxon>Paenibacillus</taxon>
    </lineage>
</organism>
<dbReference type="InterPro" id="IPR036397">
    <property type="entry name" value="RNaseH_sf"/>
</dbReference>
<dbReference type="EMBL" id="CP026520">
    <property type="protein sequence ID" value="QAV19218.1"/>
    <property type="molecule type" value="Genomic_DNA"/>
</dbReference>
<reference evidence="2 5" key="2">
    <citation type="submission" date="2022-05" db="EMBL/GenBank/DDBJ databases">
        <title>Genome Sequencing of Bee-Associated Microbes.</title>
        <authorList>
            <person name="Dunlap C."/>
        </authorList>
    </citation>
    <scope>NUCLEOTIDE SEQUENCE [LARGE SCALE GENOMIC DNA]</scope>
    <source>
        <strain evidence="2 5">NRRL B-23120</strain>
    </source>
</reference>
<feature type="coiled-coil region" evidence="1">
    <location>
        <begin position="623"/>
        <end position="650"/>
    </location>
</feature>